<evidence type="ECO:0000256" key="2">
    <source>
        <dbReference type="ARBA" id="ARBA00022829"/>
    </source>
</evidence>
<keyword evidence="3" id="KW-0175">Coiled coil</keyword>
<name>A0A0N0RRX3_9BASI</name>
<proteinExistence type="inferred from homology"/>
<keyword evidence="2" id="KW-0159">Chromosome partition</keyword>
<feature type="compositionally biased region" description="Basic and acidic residues" evidence="4">
    <location>
        <begin position="176"/>
        <end position="194"/>
    </location>
</feature>
<dbReference type="STRING" id="77020.A0A0N0RRX3"/>
<feature type="domain" description="Shugoshin C-terminal" evidence="5">
    <location>
        <begin position="302"/>
        <end position="322"/>
    </location>
</feature>
<dbReference type="EMBL" id="LGAV01000011">
    <property type="protein sequence ID" value="KOS12579.1"/>
    <property type="molecule type" value="Genomic_DNA"/>
</dbReference>
<evidence type="ECO:0000313" key="6">
    <source>
        <dbReference type="EMBL" id="KOS12579.1"/>
    </source>
</evidence>
<feature type="compositionally biased region" description="Basic and acidic residues" evidence="4">
    <location>
        <begin position="476"/>
        <end position="485"/>
    </location>
</feature>
<dbReference type="GO" id="GO:0000775">
    <property type="term" value="C:chromosome, centromeric region"/>
    <property type="evidence" value="ECO:0007669"/>
    <property type="project" value="InterPro"/>
</dbReference>
<dbReference type="InterPro" id="IPR011515">
    <property type="entry name" value="Shugoshin_C"/>
</dbReference>
<feature type="region of interest" description="Disordered" evidence="4">
    <location>
        <begin position="451"/>
        <end position="485"/>
    </location>
</feature>
<evidence type="ECO:0000256" key="3">
    <source>
        <dbReference type="SAM" id="Coils"/>
    </source>
</evidence>
<keyword evidence="7" id="KW-1185">Reference proteome</keyword>
<dbReference type="GO" id="GO:0005634">
    <property type="term" value="C:nucleus"/>
    <property type="evidence" value="ECO:0007669"/>
    <property type="project" value="InterPro"/>
</dbReference>
<dbReference type="GeneID" id="28729200"/>
<feature type="coiled-coil region" evidence="3">
    <location>
        <begin position="52"/>
        <end position="79"/>
    </location>
</feature>
<evidence type="ECO:0000313" key="7">
    <source>
        <dbReference type="Proteomes" id="UP000037751"/>
    </source>
</evidence>
<feature type="compositionally biased region" description="Basic residues" evidence="4">
    <location>
        <begin position="201"/>
        <end position="210"/>
    </location>
</feature>
<evidence type="ECO:0000259" key="5">
    <source>
        <dbReference type="Pfam" id="PF07557"/>
    </source>
</evidence>
<gene>
    <name evidence="6" type="ORF">Malapachy_2838</name>
</gene>
<dbReference type="GO" id="GO:0045132">
    <property type="term" value="P:meiotic chromosome segregation"/>
    <property type="evidence" value="ECO:0007669"/>
    <property type="project" value="InterPro"/>
</dbReference>
<accession>A0A0N0RRX3</accession>
<dbReference type="AlphaFoldDB" id="A0A0N0RRX3"/>
<sequence length="485" mass="52541">MAPLTRRESTRLSSAGLEAGSSSQLPMDEILANFEQYRRKHAAQNRDIVHANALAHARIRELESRVLELEGECAEHKLAASRQAAQVRRLEYALECIRVGWETMGHALRDGGVPTPEKTRSKAAAALPTPPRVPSSTRVVLMDGLPTTRIHVARPTPLPSEWVQEDHTSPLPTPTADEHDAERMSCESTQRPDDMCPASVTRRRPSRRHSGMVPPPRLEVAAADEVAAITPPPPPPPPPPPAATADVDVDVPCTPTSTRDEPVETPTPTPTRPKSKTPQKRARRTSVLSELGMTDDVVPDRARRARKSVNYALPKLNTKMRKPDPTEEGPTSKKPRTSRTHPKDEPSTPRAASPSLTTDDTPSEVAAARPRRSRTSSTQSAAAEEAKEAAVAPAMDVDATALAPPRTPLPTSVRSSRSGTPFVPSRGRHVNAGLLQQQSSHNMPSWASSLMHLASPEPPASKVSAAPSTRRRRSVAVHEKENEGS</sequence>
<dbReference type="Proteomes" id="UP000037751">
    <property type="component" value="Unassembled WGS sequence"/>
</dbReference>
<feature type="region of interest" description="Disordered" evidence="4">
    <location>
        <begin position="1"/>
        <end position="20"/>
    </location>
</feature>
<comment type="similarity">
    <text evidence="1">Belongs to the shugoshin family.</text>
</comment>
<evidence type="ECO:0000256" key="1">
    <source>
        <dbReference type="ARBA" id="ARBA00010845"/>
    </source>
</evidence>
<protein>
    <recommendedName>
        <fullName evidence="5">Shugoshin C-terminal domain-containing protein</fullName>
    </recommendedName>
</protein>
<dbReference type="OrthoDB" id="5394106at2759"/>
<dbReference type="RefSeq" id="XP_017990211.1">
    <property type="nucleotide sequence ID" value="XM_018137324.1"/>
</dbReference>
<dbReference type="Pfam" id="PF07557">
    <property type="entry name" value="Shugoshin_C"/>
    <property type="match status" value="1"/>
</dbReference>
<dbReference type="VEuPathDB" id="FungiDB:Malapachy_2838"/>
<feature type="compositionally biased region" description="Basic and acidic residues" evidence="4">
    <location>
        <begin position="1"/>
        <end position="10"/>
    </location>
</feature>
<feature type="region of interest" description="Disordered" evidence="4">
    <location>
        <begin position="156"/>
        <end position="428"/>
    </location>
</feature>
<comment type="caution">
    <text evidence="6">The sequence shown here is derived from an EMBL/GenBank/DDBJ whole genome shotgun (WGS) entry which is preliminary data.</text>
</comment>
<feature type="compositionally biased region" description="Low complexity" evidence="4">
    <location>
        <begin position="375"/>
        <end position="404"/>
    </location>
</feature>
<feature type="region of interest" description="Disordered" evidence="4">
    <location>
        <begin position="110"/>
        <end position="137"/>
    </location>
</feature>
<feature type="compositionally biased region" description="Basic residues" evidence="4">
    <location>
        <begin position="273"/>
        <end position="284"/>
    </location>
</feature>
<reference evidence="6 7" key="1">
    <citation type="submission" date="2015-07" db="EMBL/GenBank/DDBJ databases">
        <title>Draft Genome Sequence of Malassezia furfur CBS1878 and Malassezia pachydermatis CBS1879.</title>
        <authorList>
            <person name="Triana S."/>
            <person name="Ohm R."/>
            <person name="Gonzalez A."/>
            <person name="DeCock H."/>
            <person name="Restrepo S."/>
            <person name="Celis A."/>
        </authorList>
    </citation>
    <scope>NUCLEOTIDE SEQUENCE [LARGE SCALE GENOMIC DNA]</scope>
    <source>
        <strain evidence="6 7">CBS 1879</strain>
    </source>
</reference>
<organism evidence="6 7">
    <name type="scientific">Malassezia pachydermatis</name>
    <dbReference type="NCBI Taxonomy" id="77020"/>
    <lineage>
        <taxon>Eukaryota</taxon>
        <taxon>Fungi</taxon>
        <taxon>Dikarya</taxon>
        <taxon>Basidiomycota</taxon>
        <taxon>Ustilaginomycotina</taxon>
        <taxon>Malasseziomycetes</taxon>
        <taxon>Malasseziales</taxon>
        <taxon>Malasseziaceae</taxon>
        <taxon>Malassezia</taxon>
    </lineage>
</organism>
<feature type="compositionally biased region" description="Low complexity" evidence="4">
    <location>
        <begin position="243"/>
        <end position="255"/>
    </location>
</feature>
<evidence type="ECO:0000256" key="4">
    <source>
        <dbReference type="SAM" id="MobiDB-lite"/>
    </source>
</evidence>
<feature type="compositionally biased region" description="Pro residues" evidence="4">
    <location>
        <begin position="230"/>
        <end position="242"/>
    </location>
</feature>